<evidence type="ECO:0000256" key="1">
    <source>
        <dbReference type="SAM" id="SignalP"/>
    </source>
</evidence>
<comment type="caution">
    <text evidence="3">The sequence shown here is derived from an EMBL/GenBank/DDBJ whole genome shotgun (WGS) entry which is preliminary data.</text>
</comment>
<keyword evidence="1" id="KW-0732">Signal</keyword>
<dbReference type="PANTHER" id="PTHR35192:SF2">
    <property type="entry name" value="APPLE DOMAIN-CONTAINING PROTEIN"/>
    <property type="match status" value="1"/>
</dbReference>
<reference evidence="3 4" key="1">
    <citation type="submission" date="2022-09" db="EMBL/GenBank/DDBJ databases">
        <authorList>
            <person name="Palmer J.M."/>
        </authorList>
    </citation>
    <scope>NUCLEOTIDE SEQUENCE [LARGE SCALE GENOMIC DNA]</scope>
    <source>
        <strain evidence="3 4">DSM 7382</strain>
    </source>
</reference>
<evidence type="ECO:0000259" key="2">
    <source>
        <dbReference type="Pfam" id="PF21671"/>
    </source>
</evidence>
<organism evidence="3 4">
    <name type="scientific">Cerrena zonata</name>
    <dbReference type="NCBI Taxonomy" id="2478898"/>
    <lineage>
        <taxon>Eukaryota</taxon>
        <taxon>Fungi</taxon>
        <taxon>Dikarya</taxon>
        <taxon>Basidiomycota</taxon>
        <taxon>Agaricomycotina</taxon>
        <taxon>Agaricomycetes</taxon>
        <taxon>Polyporales</taxon>
        <taxon>Cerrenaceae</taxon>
        <taxon>Cerrena</taxon>
    </lineage>
</organism>
<feature type="domain" description="Protein CPL1-like" evidence="2">
    <location>
        <begin position="196"/>
        <end position="260"/>
    </location>
</feature>
<name>A0AAW0FFT8_9APHY</name>
<dbReference type="InterPro" id="IPR038955">
    <property type="entry name" value="PriA/CPL1_fungi"/>
</dbReference>
<evidence type="ECO:0000313" key="3">
    <source>
        <dbReference type="EMBL" id="KAK7680588.1"/>
    </source>
</evidence>
<dbReference type="InterPro" id="IPR048661">
    <property type="entry name" value="CPL1-like"/>
</dbReference>
<feature type="signal peptide" evidence="1">
    <location>
        <begin position="1"/>
        <end position="20"/>
    </location>
</feature>
<protein>
    <recommendedName>
        <fullName evidence="2">Protein CPL1-like domain-containing protein</fullName>
    </recommendedName>
</protein>
<dbReference type="PANTHER" id="PTHR35192">
    <property type="entry name" value="PROTEIN, PUTATIVE-RELATED"/>
    <property type="match status" value="1"/>
</dbReference>
<sequence length="288" mass="30599">MRLSFPLVLALSGLTSQVSARFYHHHPEKRDTTDVCANLVNTAITFQQVPGTPPTTIGLISTCVCLSTIPNLLQTNVVLLALVSLSGAPAATAQLTTLINRYGSICDYPEHAQPVCTNTNACAFTCGDGFQIDGNTGQCSCPLPNIECNGVCGTFDAGCPSSQPELPVRKRSILCEGGMTACGIDGWSRRPAHQAWECLDTQSDLESCGGCAFPLALTSPRGVDCTSIPHVADVSCAGGSCVVHDCDHGYTPSHDKTYCVPTKHQSSEEILASAYGLEHYPLKRNEIH</sequence>
<feature type="chain" id="PRO_5043990398" description="Protein CPL1-like domain-containing protein" evidence="1">
    <location>
        <begin position="21"/>
        <end position="288"/>
    </location>
</feature>
<keyword evidence="4" id="KW-1185">Reference proteome</keyword>
<dbReference type="Pfam" id="PF21671">
    <property type="entry name" value="CPL1-like"/>
    <property type="match status" value="1"/>
</dbReference>
<proteinExistence type="predicted"/>
<dbReference type="AlphaFoldDB" id="A0AAW0FFT8"/>
<accession>A0AAW0FFT8</accession>
<evidence type="ECO:0000313" key="4">
    <source>
        <dbReference type="Proteomes" id="UP001385951"/>
    </source>
</evidence>
<dbReference type="Proteomes" id="UP001385951">
    <property type="component" value="Unassembled WGS sequence"/>
</dbReference>
<gene>
    <name evidence="3" type="ORF">QCA50_016370</name>
</gene>
<dbReference type="EMBL" id="JASBNA010000048">
    <property type="protein sequence ID" value="KAK7680588.1"/>
    <property type="molecule type" value="Genomic_DNA"/>
</dbReference>